<feature type="non-terminal residue" evidence="2">
    <location>
        <position position="1"/>
    </location>
</feature>
<gene>
    <name evidence="2" type="ORF">XAT740_LOCUS27240</name>
</gene>
<sequence>MNLKAVFKWFYEKITNYNLFMLDEYGYNDSDTIKDPILVLTQEKYKTRLCVILLAVCLYVLFYGNLTKLDPKTVVISNITPDSFGQLYLKYNHTLSCPCSTTTIPYWNFVLQSVTMHPVCSSVFVSKEWIEGLYLTKASFYNSWDFRKLAYSQFELLSRLCSLSDEIVFQLQTDVNNTQLVTINLLSIEQIQMEINNTIEFQRRNAFGQIVSFLNFWQTTIQRNYLASALGTNWFVFTEYGSDYPSIWGFPAPYPSENESYIKCDYNYPVIP</sequence>
<accession>A0A815BIC4</accession>
<reference evidence="2" key="1">
    <citation type="submission" date="2021-02" db="EMBL/GenBank/DDBJ databases">
        <authorList>
            <person name="Nowell W R."/>
        </authorList>
    </citation>
    <scope>NUCLEOTIDE SEQUENCE</scope>
</reference>
<proteinExistence type="predicted"/>
<feature type="transmembrane region" description="Helical" evidence="1">
    <location>
        <begin position="49"/>
        <end position="66"/>
    </location>
</feature>
<organism evidence="2 3">
    <name type="scientific">Adineta ricciae</name>
    <name type="common">Rotifer</name>
    <dbReference type="NCBI Taxonomy" id="249248"/>
    <lineage>
        <taxon>Eukaryota</taxon>
        <taxon>Metazoa</taxon>
        <taxon>Spiralia</taxon>
        <taxon>Gnathifera</taxon>
        <taxon>Rotifera</taxon>
        <taxon>Eurotatoria</taxon>
        <taxon>Bdelloidea</taxon>
        <taxon>Adinetida</taxon>
        <taxon>Adinetidae</taxon>
        <taxon>Adineta</taxon>
    </lineage>
</organism>
<comment type="caution">
    <text evidence="2">The sequence shown here is derived from an EMBL/GenBank/DDBJ whole genome shotgun (WGS) entry which is preliminary data.</text>
</comment>
<keyword evidence="3" id="KW-1185">Reference proteome</keyword>
<name>A0A815BIC4_ADIRI</name>
<dbReference type="AlphaFoldDB" id="A0A815BIC4"/>
<evidence type="ECO:0000313" key="2">
    <source>
        <dbReference type="EMBL" id="CAF1269954.1"/>
    </source>
</evidence>
<keyword evidence="1" id="KW-0472">Membrane</keyword>
<dbReference type="EMBL" id="CAJNOR010002262">
    <property type="protein sequence ID" value="CAF1269954.1"/>
    <property type="molecule type" value="Genomic_DNA"/>
</dbReference>
<protein>
    <submittedName>
        <fullName evidence="2">Uncharacterized protein</fullName>
    </submittedName>
</protein>
<keyword evidence="1" id="KW-1133">Transmembrane helix</keyword>
<dbReference type="Proteomes" id="UP000663828">
    <property type="component" value="Unassembled WGS sequence"/>
</dbReference>
<evidence type="ECO:0000256" key="1">
    <source>
        <dbReference type="SAM" id="Phobius"/>
    </source>
</evidence>
<keyword evidence="1" id="KW-0812">Transmembrane</keyword>
<evidence type="ECO:0000313" key="3">
    <source>
        <dbReference type="Proteomes" id="UP000663828"/>
    </source>
</evidence>